<comment type="caution">
    <text evidence="1">The sequence shown here is derived from an EMBL/GenBank/DDBJ whole genome shotgun (WGS) entry which is preliminary data.</text>
</comment>
<evidence type="ECO:0000313" key="2">
    <source>
        <dbReference type="Proteomes" id="UP000230002"/>
    </source>
</evidence>
<name>A0A2G8RTN3_9APHY</name>
<dbReference type="OrthoDB" id="2755483at2759"/>
<organism evidence="1 2">
    <name type="scientific">Ganoderma sinense ZZ0214-1</name>
    <dbReference type="NCBI Taxonomy" id="1077348"/>
    <lineage>
        <taxon>Eukaryota</taxon>
        <taxon>Fungi</taxon>
        <taxon>Dikarya</taxon>
        <taxon>Basidiomycota</taxon>
        <taxon>Agaricomycotina</taxon>
        <taxon>Agaricomycetes</taxon>
        <taxon>Polyporales</taxon>
        <taxon>Polyporaceae</taxon>
        <taxon>Ganoderma</taxon>
    </lineage>
</organism>
<dbReference type="EMBL" id="AYKW01000056">
    <property type="protein sequence ID" value="PIL24859.1"/>
    <property type="molecule type" value="Genomic_DNA"/>
</dbReference>
<sequence>MDDRQADHTDARHLHVCYSRLCQPSLSPTNDSEDPPRYPQIGQCPCTACTLDARSVYSVPGGGSSYDLEGRHVPGDHAQLYVGPVQRDYVERAPRWTSLPPDWPDTTPHFVSSYSSSQLMTLSTSRVPVVANSYTAFNRSHLSAQSTKFVPLHLEQDPTGAFIVAQTNYDCGQPFPTTTLSEPCAYEGFSLSNAIANSFCTLSNAREVAFPGVTFGQKISVRLRLVDCPQYDHQGTVAGRVGKARSSPTRAVLANLVAREIKRFIDHQRASEHPLTHLGRAITLDDLYLMTVKHVSPASIQPVIALVLNV</sequence>
<evidence type="ECO:0000313" key="1">
    <source>
        <dbReference type="EMBL" id="PIL24859.1"/>
    </source>
</evidence>
<reference evidence="1 2" key="1">
    <citation type="journal article" date="2015" name="Sci. Rep.">
        <title>Chromosome-level genome map provides insights into diverse defense mechanisms in the medicinal fungus Ganoderma sinense.</title>
        <authorList>
            <person name="Zhu Y."/>
            <person name="Xu J."/>
            <person name="Sun C."/>
            <person name="Zhou S."/>
            <person name="Xu H."/>
            <person name="Nelson D.R."/>
            <person name="Qian J."/>
            <person name="Song J."/>
            <person name="Luo H."/>
            <person name="Xiang L."/>
            <person name="Li Y."/>
            <person name="Xu Z."/>
            <person name="Ji A."/>
            <person name="Wang L."/>
            <person name="Lu S."/>
            <person name="Hayward A."/>
            <person name="Sun W."/>
            <person name="Li X."/>
            <person name="Schwartz D.C."/>
            <person name="Wang Y."/>
            <person name="Chen S."/>
        </authorList>
    </citation>
    <scope>NUCLEOTIDE SEQUENCE [LARGE SCALE GENOMIC DNA]</scope>
    <source>
        <strain evidence="1 2">ZZ0214-1</strain>
    </source>
</reference>
<gene>
    <name evidence="1" type="ORF">GSI_12746</name>
</gene>
<dbReference type="AlphaFoldDB" id="A0A2G8RTN3"/>
<protein>
    <submittedName>
        <fullName evidence="1">Uncharacterized protein</fullName>
    </submittedName>
</protein>
<proteinExistence type="predicted"/>
<keyword evidence="2" id="KW-1185">Reference proteome</keyword>
<accession>A0A2G8RTN3</accession>
<dbReference type="Proteomes" id="UP000230002">
    <property type="component" value="Unassembled WGS sequence"/>
</dbReference>